<evidence type="ECO:0000256" key="2">
    <source>
        <dbReference type="ARBA" id="ARBA00022884"/>
    </source>
</evidence>
<dbReference type="AlphaFoldDB" id="A0A8J7CD13"/>
<dbReference type="EMBL" id="JACZHT010000001">
    <property type="protein sequence ID" value="MBE1236529.1"/>
    <property type="molecule type" value="Genomic_DNA"/>
</dbReference>
<dbReference type="InterPro" id="IPR037121">
    <property type="entry name" value="Ribosomal_bL25_C"/>
</dbReference>
<keyword evidence="3 5" id="KW-0689">Ribosomal protein</keyword>
<evidence type="ECO:0000256" key="5">
    <source>
        <dbReference type="HAMAP-Rule" id="MF_01334"/>
    </source>
</evidence>
<evidence type="ECO:0000256" key="1">
    <source>
        <dbReference type="ARBA" id="ARBA00022730"/>
    </source>
</evidence>
<evidence type="ECO:0000256" key="3">
    <source>
        <dbReference type="ARBA" id="ARBA00022980"/>
    </source>
</evidence>
<comment type="subunit">
    <text evidence="5">Part of the 50S ribosomal subunit; part of the 5S rRNA/L5/L18/L25 subcomplex. Contacts the 5S rRNA. Binds to the 5S rRNA independently of L5 and L18.</text>
</comment>
<dbReference type="PANTHER" id="PTHR33284:SF1">
    <property type="entry name" value="RIBOSOMAL PROTEIN L25_GLN-TRNA SYNTHETASE, ANTI-CODON-BINDING DOMAIN-CONTAINING PROTEIN"/>
    <property type="match status" value="1"/>
</dbReference>
<dbReference type="InterPro" id="IPR020057">
    <property type="entry name" value="Ribosomal_bL25_b-dom"/>
</dbReference>
<evidence type="ECO:0000259" key="8">
    <source>
        <dbReference type="Pfam" id="PF14693"/>
    </source>
</evidence>
<protein>
    <recommendedName>
        <fullName evidence="5">Large ribosomal subunit protein bL25</fullName>
    </recommendedName>
    <alternativeName>
        <fullName evidence="5">General stress protein CTC</fullName>
    </alternativeName>
</protein>
<dbReference type="InterPro" id="IPR020930">
    <property type="entry name" value="Ribosomal_uL5_bac-type"/>
</dbReference>
<dbReference type="GO" id="GO:0003735">
    <property type="term" value="F:structural constituent of ribosome"/>
    <property type="evidence" value="ECO:0007669"/>
    <property type="project" value="InterPro"/>
</dbReference>
<reference evidence="9" key="1">
    <citation type="submission" date="2020-10" db="EMBL/GenBank/DDBJ databases">
        <title>Genome sequence of the unusual species of purple photosynthetic bacteria, Phaeovibrio sulfidiphilus DSM 23193, type strain.</title>
        <authorList>
            <person name="Kyndt J.A."/>
            <person name="Meyer T.E."/>
        </authorList>
    </citation>
    <scope>NUCLEOTIDE SEQUENCE</scope>
    <source>
        <strain evidence="9">DSM 23193</strain>
    </source>
</reference>
<feature type="domain" description="Large ribosomal subunit protein bL25 beta" evidence="8">
    <location>
        <begin position="103"/>
        <end position="188"/>
    </location>
</feature>
<evidence type="ECO:0000256" key="4">
    <source>
        <dbReference type="ARBA" id="ARBA00023274"/>
    </source>
</evidence>
<dbReference type="InterPro" id="IPR001021">
    <property type="entry name" value="Ribosomal_bL25_long"/>
</dbReference>
<gene>
    <name evidence="5" type="primary">rplY</name>
    <name evidence="5" type="synonym">ctc</name>
    <name evidence="9" type="ORF">IHV25_02535</name>
</gene>
<dbReference type="Gene3D" id="2.40.240.10">
    <property type="entry name" value="Ribosomal Protein L25, Chain P"/>
    <property type="match status" value="1"/>
</dbReference>
<organism evidence="9 10">
    <name type="scientific">Phaeovibrio sulfidiphilus</name>
    <dbReference type="NCBI Taxonomy" id="1220600"/>
    <lineage>
        <taxon>Bacteria</taxon>
        <taxon>Pseudomonadati</taxon>
        <taxon>Pseudomonadota</taxon>
        <taxon>Alphaproteobacteria</taxon>
        <taxon>Rhodospirillales</taxon>
        <taxon>Rhodospirillaceae</taxon>
        <taxon>Phaeovibrio</taxon>
    </lineage>
</organism>
<dbReference type="NCBIfam" id="TIGR00731">
    <property type="entry name" value="bL25_bact_ctc"/>
    <property type="match status" value="1"/>
</dbReference>
<dbReference type="CDD" id="cd00495">
    <property type="entry name" value="Ribosomal_L25_TL5_CTC"/>
    <property type="match status" value="1"/>
</dbReference>
<dbReference type="RefSeq" id="WP_192533383.1">
    <property type="nucleotide sequence ID" value="NZ_JACZHT010000001.1"/>
</dbReference>
<dbReference type="GO" id="GO:0022625">
    <property type="term" value="C:cytosolic large ribosomal subunit"/>
    <property type="evidence" value="ECO:0007669"/>
    <property type="project" value="TreeGrafter"/>
</dbReference>
<comment type="similarity">
    <text evidence="5">Belongs to the bacterial ribosomal protein bL25 family. CTC subfamily.</text>
</comment>
<dbReference type="InterPro" id="IPR011035">
    <property type="entry name" value="Ribosomal_bL25/Gln-tRNA_synth"/>
</dbReference>
<feature type="domain" description="Large ribosomal subunit protein bL25 L25" evidence="7">
    <location>
        <begin position="9"/>
        <end position="95"/>
    </location>
</feature>
<dbReference type="Pfam" id="PF14693">
    <property type="entry name" value="Ribosomal_TL5_C"/>
    <property type="match status" value="1"/>
</dbReference>
<keyword evidence="1 5" id="KW-0699">rRNA-binding</keyword>
<dbReference type="Gene3D" id="2.170.120.20">
    <property type="entry name" value="Ribosomal protein L25, beta domain"/>
    <property type="match status" value="1"/>
</dbReference>
<keyword evidence="2 5" id="KW-0694">RNA-binding</keyword>
<dbReference type="Proteomes" id="UP000631034">
    <property type="component" value="Unassembled WGS sequence"/>
</dbReference>
<comment type="caution">
    <text evidence="9">The sequence shown here is derived from an EMBL/GenBank/DDBJ whole genome shotgun (WGS) entry which is preliminary data.</text>
</comment>
<evidence type="ECO:0000313" key="10">
    <source>
        <dbReference type="Proteomes" id="UP000631034"/>
    </source>
</evidence>
<proteinExistence type="inferred from homology"/>
<dbReference type="GO" id="GO:0008097">
    <property type="term" value="F:5S rRNA binding"/>
    <property type="evidence" value="ECO:0007669"/>
    <property type="project" value="InterPro"/>
</dbReference>
<sequence length="203" mass="21774">MTDNASLSLKGRDRAGKGAARATRREGLVPGVIYGGRKAPSLVALDPRIVMAEIRKPGFSTRIFKVDIDGKAAGNVMFHALQWHPVTDAPTHVDFLRIDKDTEVTVGIPVHFLNEEASPGIKRGGVLNVVRHEIEVIGKPADLPQSFELDLTGAEIGQTFHVSAIAIPSNLRLTITDRDFTICSIAAPSVMAEAETEGEATEG</sequence>
<name>A0A8J7CD13_9PROT</name>
<dbReference type="InterPro" id="IPR020056">
    <property type="entry name" value="Rbsml_bL25/Gln-tRNA_synth_N"/>
</dbReference>
<keyword evidence="10" id="KW-1185">Reference proteome</keyword>
<dbReference type="NCBIfam" id="NF004128">
    <property type="entry name" value="PRK05618.1-2"/>
    <property type="match status" value="1"/>
</dbReference>
<dbReference type="GO" id="GO:0006412">
    <property type="term" value="P:translation"/>
    <property type="evidence" value="ECO:0007669"/>
    <property type="project" value="UniProtKB-UniRule"/>
</dbReference>
<dbReference type="InterPro" id="IPR029751">
    <property type="entry name" value="Ribosomal_L25_dom"/>
</dbReference>
<dbReference type="HAMAP" id="MF_01334">
    <property type="entry name" value="Ribosomal_bL25_CTC"/>
    <property type="match status" value="1"/>
</dbReference>
<evidence type="ECO:0000259" key="7">
    <source>
        <dbReference type="Pfam" id="PF01386"/>
    </source>
</evidence>
<dbReference type="SUPFAM" id="SSF50715">
    <property type="entry name" value="Ribosomal protein L25-like"/>
    <property type="match status" value="1"/>
</dbReference>
<comment type="function">
    <text evidence="5">This is one of the proteins that binds to the 5S RNA in the ribosome where it forms part of the central protuberance.</text>
</comment>
<dbReference type="PANTHER" id="PTHR33284">
    <property type="entry name" value="RIBOSOMAL PROTEIN L25/GLN-TRNA SYNTHETASE, ANTI-CODON-BINDING DOMAIN-CONTAINING PROTEIN"/>
    <property type="match status" value="1"/>
</dbReference>
<keyword evidence="4 5" id="KW-0687">Ribonucleoprotein</keyword>
<evidence type="ECO:0000313" key="9">
    <source>
        <dbReference type="EMBL" id="MBE1236529.1"/>
    </source>
</evidence>
<feature type="region of interest" description="Disordered" evidence="6">
    <location>
        <begin position="1"/>
        <end position="22"/>
    </location>
</feature>
<accession>A0A8J7CD13</accession>
<dbReference type="Pfam" id="PF01386">
    <property type="entry name" value="Ribosomal_L25p"/>
    <property type="match status" value="1"/>
</dbReference>
<evidence type="ECO:0000256" key="6">
    <source>
        <dbReference type="SAM" id="MobiDB-lite"/>
    </source>
</evidence>